<accession>A0A9P6FBU4</accession>
<evidence type="ECO:0000313" key="4">
    <source>
        <dbReference type="EMBL" id="KAF9547196.1"/>
    </source>
</evidence>
<dbReference type="PANTHER" id="PTHR45831">
    <property type="entry name" value="LD24721P"/>
    <property type="match status" value="1"/>
</dbReference>
<dbReference type="PROSITE" id="PS50005">
    <property type="entry name" value="TPR"/>
    <property type="match status" value="2"/>
</dbReference>
<dbReference type="Gene3D" id="1.25.40.10">
    <property type="entry name" value="Tetratricopeptide repeat domain"/>
    <property type="match status" value="2"/>
</dbReference>
<organism evidence="4 5">
    <name type="scientific">Lunasporangiospora selenospora</name>
    <dbReference type="NCBI Taxonomy" id="979761"/>
    <lineage>
        <taxon>Eukaryota</taxon>
        <taxon>Fungi</taxon>
        <taxon>Fungi incertae sedis</taxon>
        <taxon>Mucoromycota</taxon>
        <taxon>Mortierellomycotina</taxon>
        <taxon>Mortierellomycetes</taxon>
        <taxon>Mortierellales</taxon>
        <taxon>Mortierellaceae</taxon>
        <taxon>Lunasporangiospora</taxon>
    </lineage>
</organism>
<evidence type="ECO:0000256" key="1">
    <source>
        <dbReference type="ARBA" id="ARBA00022737"/>
    </source>
</evidence>
<dbReference type="SUPFAM" id="SSF48452">
    <property type="entry name" value="TPR-like"/>
    <property type="match status" value="1"/>
</dbReference>
<dbReference type="InterPro" id="IPR019734">
    <property type="entry name" value="TPR_rpt"/>
</dbReference>
<sequence>VADDELDDIIHSNSTDSKMYILSKNVKRSIELKQEGNSLLKDQKFLMAEIKYTDAITLPGIPDKDLSVLHSNRSLCYLKLGKYGQALEDAKQSKRLNPDYLKAYIRLGKAYESQGKYDKAIKNFDKALSLDMNNEEIRQMRSEIRKLKGLEERDYDQSIRDLELKNREKFKGTKHLDMIKKTMIFINPALEHVLAGHEYRDVQDYTMAAECYKLAADMRNPEAMYNLALFMINGYGVKKDYSQAFKLLKE</sequence>
<dbReference type="Pfam" id="PF08238">
    <property type="entry name" value="Sel1"/>
    <property type="match status" value="2"/>
</dbReference>
<dbReference type="PANTHER" id="PTHR45831:SF2">
    <property type="entry name" value="LD24721P"/>
    <property type="match status" value="1"/>
</dbReference>
<feature type="non-terminal residue" evidence="4">
    <location>
        <position position="250"/>
    </location>
</feature>
<dbReference type="SUPFAM" id="SSF81901">
    <property type="entry name" value="HCP-like"/>
    <property type="match status" value="1"/>
</dbReference>
<dbReference type="OrthoDB" id="1926212at2759"/>
<keyword evidence="5" id="KW-1185">Reference proteome</keyword>
<feature type="non-terminal residue" evidence="4">
    <location>
        <position position="1"/>
    </location>
</feature>
<evidence type="ECO:0000313" key="5">
    <source>
        <dbReference type="Proteomes" id="UP000780801"/>
    </source>
</evidence>
<dbReference type="SMART" id="SM00028">
    <property type="entry name" value="TPR"/>
    <property type="match status" value="3"/>
</dbReference>
<dbReference type="GO" id="GO:0016020">
    <property type="term" value="C:membrane"/>
    <property type="evidence" value="ECO:0007669"/>
    <property type="project" value="TreeGrafter"/>
</dbReference>
<dbReference type="Pfam" id="PF00515">
    <property type="entry name" value="TPR_1"/>
    <property type="match status" value="1"/>
</dbReference>
<feature type="repeat" description="TPR" evidence="3">
    <location>
        <begin position="67"/>
        <end position="100"/>
    </location>
</feature>
<dbReference type="InterPro" id="IPR013105">
    <property type="entry name" value="TPR_2"/>
</dbReference>
<keyword evidence="1" id="KW-0677">Repeat</keyword>
<evidence type="ECO:0000256" key="3">
    <source>
        <dbReference type="PROSITE-ProRule" id="PRU00339"/>
    </source>
</evidence>
<protein>
    <submittedName>
        <fullName evidence="4">Stress-induced-phosphoprotein 1</fullName>
    </submittedName>
</protein>
<dbReference type="InterPro" id="IPR011990">
    <property type="entry name" value="TPR-like_helical_dom_sf"/>
</dbReference>
<dbReference type="PROSITE" id="PS50293">
    <property type="entry name" value="TPR_REGION"/>
    <property type="match status" value="1"/>
</dbReference>
<dbReference type="Pfam" id="PF07719">
    <property type="entry name" value="TPR_2"/>
    <property type="match status" value="1"/>
</dbReference>
<keyword evidence="2 3" id="KW-0802">TPR repeat</keyword>
<dbReference type="GO" id="GO:0060090">
    <property type="term" value="F:molecular adaptor activity"/>
    <property type="evidence" value="ECO:0007669"/>
    <property type="project" value="TreeGrafter"/>
</dbReference>
<dbReference type="GO" id="GO:0072380">
    <property type="term" value="C:TRC complex"/>
    <property type="evidence" value="ECO:0007669"/>
    <property type="project" value="TreeGrafter"/>
</dbReference>
<reference evidence="4" key="1">
    <citation type="journal article" date="2020" name="Fungal Divers.">
        <title>Resolving the Mortierellaceae phylogeny through synthesis of multi-gene phylogenetics and phylogenomics.</title>
        <authorList>
            <person name="Vandepol N."/>
            <person name="Liber J."/>
            <person name="Desiro A."/>
            <person name="Na H."/>
            <person name="Kennedy M."/>
            <person name="Barry K."/>
            <person name="Grigoriev I.V."/>
            <person name="Miller A.N."/>
            <person name="O'Donnell K."/>
            <person name="Stajich J.E."/>
            <person name="Bonito G."/>
        </authorList>
    </citation>
    <scope>NUCLEOTIDE SEQUENCE</scope>
    <source>
        <strain evidence="4">KOD1015</strain>
    </source>
</reference>
<dbReference type="SMART" id="SM00671">
    <property type="entry name" value="SEL1"/>
    <property type="match status" value="3"/>
</dbReference>
<comment type="caution">
    <text evidence="4">The sequence shown here is derived from an EMBL/GenBank/DDBJ whole genome shotgun (WGS) entry which is preliminary data.</text>
</comment>
<proteinExistence type="predicted"/>
<dbReference type="InterPro" id="IPR047150">
    <property type="entry name" value="SGT"/>
</dbReference>
<dbReference type="GO" id="GO:0006620">
    <property type="term" value="P:post-translational protein targeting to endoplasmic reticulum membrane"/>
    <property type="evidence" value="ECO:0007669"/>
    <property type="project" value="TreeGrafter"/>
</dbReference>
<evidence type="ECO:0000256" key="2">
    <source>
        <dbReference type="ARBA" id="ARBA00022803"/>
    </source>
</evidence>
<feature type="repeat" description="TPR" evidence="3">
    <location>
        <begin position="101"/>
        <end position="134"/>
    </location>
</feature>
<dbReference type="AlphaFoldDB" id="A0A9P6FBU4"/>
<dbReference type="EMBL" id="JAABOA010007197">
    <property type="protein sequence ID" value="KAF9547196.1"/>
    <property type="molecule type" value="Genomic_DNA"/>
</dbReference>
<gene>
    <name evidence="4" type="primary">STIP1</name>
    <name evidence="4" type="ORF">BGW38_009634</name>
</gene>
<dbReference type="Proteomes" id="UP000780801">
    <property type="component" value="Unassembled WGS sequence"/>
</dbReference>
<name>A0A9P6FBU4_9FUNG</name>
<dbReference type="InterPro" id="IPR006597">
    <property type="entry name" value="Sel1-like"/>
</dbReference>